<dbReference type="GO" id="GO:0046872">
    <property type="term" value="F:metal ion binding"/>
    <property type="evidence" value="ECO:0007669"/>
    <property type="project" value="UniProtKB-KW"/>
</dbReference>
<feature type="domain" description="Tyrosinase copper-binding" evidence="5">
    <location>
        <begin position="114"/>
        <end position="131"/>
    </location>
</feature>
<feature type="signal peptide" evidence="4">
    <location>
        <begin position="1"/>
        <end position="19"/>
    </location>
</feature>
<dbReference type="EMBL" id="MU004235">
    <property type="protein sequence ID" value="KAF2669144.1"/>
    <property type="molecule type" value="Genomic_DNA"/>
</dbReference>
<evidence type="ECO:0000256" key="2">
    <source>
        <dbReference type="ARBA" id="ARBA00023008"/>
    </source>
</evidence>
<dbReference type="Proteomes" id="UP000799302">
    <property type="component" value="Unassembled WGS sequence"/>
</dbReference>
<name>A0A6A6UE26_9PEZI</name>
<dbReference type="PANTHER" id="PTHR11474:SF126">
    <property type="entry name" value="TYROSINASE-LIKE PROTEIN TYR-1-RELATED"/>
    <property type="match status" value="1"/>
</dbReference>
<evidence type="ECO:0000256" key="4">
    <source>
        <dbReference type="SAM" id="SignalP"/>
    </source>
</evidence>
<sequence length="435" mass="46647">MYLQPILTVLATLPVLSLANTSPASPVPCKEIRLRKEWRSLTVDQRKKYIKSVQCMLTKAPKSKAHFPIVTNRYEDFVALHANASAGGRDLRQSTGGFAGALGGFGGSMNTGIHGTGTFLPWHRYVVWQYESVLQDECGWDMGQPYWDWYLDTPAAGGSWLKSPLFDPESGFGGNGAKLKAGESGLKGFGAGFGTGGGCVVDGPFKDMKLHIGPGAVMKMGSERCLTRSFNIEAGEAAGSKEVVKDALASKDFQTLRMAVEMPNITFTGGKIERHGGGFHNVGHGGVGGEMGDPFTSINDPIFFLHHTGIDRVWQMWQDQDLQKRISDTGTGLTLKTPIWMGLEAPDRPVGDVMDIINRDGKGFLCYKYETGSEEYFDKPAASGKPAGPVTSTTSAMSTSSTTSTTIQAKSMTTARPPKAMGKGKGAVGPATSRN</sequence>
<dbReference type="PANTHER" id="PTHR11474">
    <property type="entry name" value="TYROSINASE FAMILY MEMBER"/>
    <property type="match status" value="1"/>
</dbReference>
<dbReference type="OrthoDB" id="6132182at2759"/>
<proteinExistence type="predicted"/>
<evidence type="ECO:0000256" key="1">
    <source>
        <dbReference type="ARBA" id="ARBA00022723"/>
    </source>
</evidence>
<feature type="chain" id="PRO_5025491184" evidence="4">
    <location>
        <begin position="20"/>
        <end position="435"/>
    </location>
</feature>
<evidence type="ECO:0000259" key="5">
    <source>
        <dbReference type="PROSITE" id="PS00497"/>
    </source>
</evidence>
<evidence type="ECO:0000259" key="6">
    <source>
        <dbReference type="PROSITE" id="PS00498"/>
    </source>
</evidence>
<dbReference type="PROSITE" id="PS00498">
    <property type="entry name" value="TYROSINASE_2"/>
    <property type="match status" value="1"/>
</dbReference>
<dbReference type="GO" id="GO:0016491">
    <property type="term" value="F:oxidoreductase activity"/>
    <property type="evidence" value="ECO:0007669"/>
    <property type="project" value="InterPro"/>
</dbReference>
<dbReference type="InterPro" id="IPR050316">
    <property type="entry name" value="Tyrosinase/Hemocyanin"/>
</dbReference>
<keyword evidence="4" id="KW-0732">Signal</keyword>
<keyword evidence="1" id="KW-0479">Metal-binding</keyword>
<evidence type="ECO:0000313" key="8">
    <source>
        <dbReference type="Proteomes" id="UP000799302"/>
    </source>
</evidence>
<evidence type="ECO:0000313" key="7">
    <source>
        <dbReference type="EMBL" id="KAF2669144.1"/>
    </source>
</evidence>
<dbReference type="InterPro" id="IPR008922">
    <property type="entry name" value="Di-copper_centre_dom_sf"/>
</dbReference>
<protein>
    <submittedName>
        <fullName evidence="7">Di-copper centre-containing protein</fullName>
    </submittedName>
</protein>
<reference evidence="7" key="1">
    <citation type="journal article" date="2020" name="Stud. Mycol.">
        <title>101 Dothideomycetes genomes: a test case for predicting lifestyles and emergence of pathogens.</title>
        <authorList>
            <person name="Haridas S."/>
            <person name="Albert R."/>
            <person name="Binder M."/>
            <person name="Bloem J."/>
            <person name="Labutti K."/>
            <person name="Salamov A."/>
            <person name="Andreopoulos B."/>
            <person name="Baker S."/>
            <person name="Barry K."/>
            <person name="Bills G."/>
            <person name="Bluhm B."/>
            <person name="Cannon C."/>
            <person name="Castanera R."/>
            <person name="Culley D."/>
            <person name="Daum C."/>
            <person name="Ezra D."/>
            <person name="Gonzalez J."/>
            <person name="Henrissat B."/>
            <person name="Kuo A."/>
            <person name="Liang C."/>
            <person name="Lipzen A."/>
            <person name="Lutzoni F."/>
            <person name="Magnuson J."/>
            <person name="Mondo S."/>
            <person name="Nolan M."/>
            <person name="Ohm R."/>
            <person name="Pangilinan J."/>
            <person name="Park H.-J."/>
            <person name="Ramirez L."/>
            <person name="Alfaro M."/>
            <person name="Sun H."/>
            <person name="Tritt A."/>
            <person name="Yoshinaga Y."/>
            <person name="Zwiers L.-H."/>
            <person name="Turgeon B."/>
            <person name="Goodwin S."/>
            <person name="Spatafora J."/>
            <person name="Crous P."/>
            <person name="Grigoriev I."/>
        </authorList>
    </citation>
    <scope>NUCLEOTIDE SEQUENCE</scope>
    <source>
        <strain evidence="7">CBS 115976</strain>
    </source>
</reference>
<keyword evidence="2" id="KW-0186">Copper</keyword>
<feature type="domain" description="Tyrosinase copper-binding" evidence="6">
    <location>
        <begin position="300"/>
        <end position="311"/>
    </location>
</feature>
<gene>
    <name evidence="7" type="ORF">BT63DRAFT_251198</name>
</gene>
<dbReference type="Gene3D" id="1.10.1280.10">
    <property type="entry name" value="Di-copper center containing domain from catechol oxidase"/>
    <property type="match status" value="1"/>
</dbReference>
<keyword evidence="8" id="KW-1185">Reference proteome</keyword>
<accession>A0A6A6UE26</accession>
<feature type="region of interest" description="Disordered" evidence="3">
    <location>
        <begin position="377"/>
        <end position="435"/>
    </location>
</feature>
<dbReference type="PROSITE" id="PS00497">
    <property type="entry name" value="TYROSINASE_1"/>
    <property type="match status" value="1"/>
</dbReference>
<feature type="compositionally biased region" description="Low complexity" evidence="3">
    <location>
        <begin position="391"/>
        <end position="406"/>
    </location>
</feature>
<evidence type="ECO:0000256" key="3">
    <source>
        <dbReference type="SAM" id="MobiDB-lite"/>
    </source>
</evidence>
<dbReference type="PRINTS" id="PR00092">
    <property type="entry name" value="TYROSINASE"/>
</dbReference>
<dbReference type="Pfam" id="PF00264">
    <property type="entry name" value="Tyrosinase"/>
    <property type="match status" value="1"/>
</dbReference>
<dbReference type="InterPro" id="IPR002227">
    <property type="entry name" value="Tyrosinase_Cu-bd"/>
</dbReference>
<dbReference type="SUPFAM" id="SSF48056">
    <property type="entry name" value="Di-copper centre-containing domain"/>
    <property type="match status" value="1"/>
</dbReference>
<organism evidence="7 8">
    <name type="scientific">Microthyrium microscopicum</name>
    <dbReference type="NCBI Taxonomy" id="703497"/>
    <lineage>
        <taxon>Eukaryota</taxon>
        <taxon>Fungi</taxon>
        <taxon>Dikarya</taxon>
        <taxon>Ascomycota</taxon>
        <taxon>Pezizomycotina</taxon>
        <taxon>Dothideomycetes</taxon>
        <taxon>Dothideomycetes incertae sedis</taxon>
        <taxon>Microthyriales</taxon>
        <taxon>Microthyriaceae</taxon>
        <taxon>Microthyrium</taxon>
    </lineage>
</organism>
<dbReference type="AlphaFoldDB" id="A0A6A6UE26"/>